<accession>A0A0D3FDT5</accession>
<name>A0A0D3FDT5_9ORYZ</name>
<evidence type="ECO:0000313" key="2">
    <source>
        <dbReference type="Proteomes" id="UP000026960"/>
    </source>
</evidence>
<dbReference type="Proteomes" id="UP000026960">
    <property type="component" value="Chromosome 3"/>
</dbReference>
<reference evidence="1" key="2">
    <citation type="submission" date="2015-03" db="UniProtKB">
        <authorList>
            <consortium name="EnsemblPlants"/>
        </authorList>
    </citation>
    <scope>IDENTIFICATION</scope>
</reference>
<dbReference type="PaxDb" id="65489-OBART03G03710.1"/>
<protein>
    <submittedName>
        <fullName evidence="1">Uncharacterized protein</fullName>
    </submittedName>
</protein>
<dbReference type="PANTHER" id="PTHR33085:SF145">
    <property type="entry name" value="OS05G0302200 PROTEIN"/>
    <property type="match status" value="1"/>
</dbReference>
<evidence type="ECO:0000313" key="1">
    <source>
        <dbReference type="EnsemblPlants" id="OBART03G03710.1"/>
    </source>
</evidence>
<reference evidence="1" key="1">
    <citation type="journal article" date="2009" name="Rice">
        <title>De Novo Next Generation Sequencing of Plant Genomes.</title>
        <authorList>
            <person name="Rounsley S."/>
            <person name="Marri P.R."/>
            <person name="Yu Y."/>
            <person name="He R."/>
            <person name="Sisneros N."/>
            <person name="Goicoechea J.L."/>
            <person name="Lee S.J."/>
            <person name="Angelova A."/>
            <person name="Kudrna D."/>
            <person name="Luo M."/>
            <person name="Affourtit J."/>
            <person name="Desany B."/>
            <person name="Knight J."/>
            <person name="Niazi F."/>
            <person name="Egholm M."/>
            <person name="Wing R.A."/>
        </authorList>
    </citation>
    <scope>NUCLEOTIDE SEQUENCE [LARGE SCALE GENOMIC DNA]</scope>
    <source>
        <strain evidence="1">cv. IRGC 105608</strain>
    </source>
</reference>
<dbReference type="AlphaFoldDB" id="A0A0D3FDT5"/>
<organism evidence="1">
    <name type="scientific">Oryza barthii</name>
    <dbReference type="NCBI Taxonomy" id="65489"/>
    <lineage>
        <taxon>Eukaryota</taxon>
        <taxon>Viridiplantae</taxon>
        <taxon>Streptophyta</taxon>
        <taxon>Embryophyta</taxon>
        <taxon>Tracheophyta</taxon>
        <taxon>Spermatophyta</taxon>
        <taxon>Magnoliopsida</taxon>
        <taxon>Liliopsida</taxon>
        <taxon>Poales</taxon>
        <taxon>Poaceae</taxon>
        <taxon>BOP clade</taxon>
        <taxon>Oryzoideae</taxon>
        <taxon>Oryzeae</taxon>
        <taxon>Oryzinae</taxon>
        <taxon>Oryza</taxon>
    </lineage>
</organism>
<dbReference type="PANTHER" id="PTHR33085">
    <property type="entry name" value="OS12G0113100 PROTEIN-RELATED"/>
    <property type="match status" value="1"/>
</dbReference>
<keyword evidence="2" id="KW-1185">Reference proteome</keyword>
<dbReference type="HOGENOM" id="CLU_018267_4_0_1"/>
<proteinExistence type="predicted"/>
<sequence>MESTLGHSRRFLNLIVGMSRVKSLCCIDLMHQPLFNPTTPTTQPPNGNGSQSVPQTPAALMMEQLVVPASSFSFQASPSAPNYDQRKIECFPLTGRQVICADQLGRTFHCDAERGHVRSIPCLHKPKSMPLSLFVPNPDVDNDKDLNRWDWGSSLFVIERFPKSEVSYQVEAFVYRHPSPARYSRTWHCELLPPPPYLHEPNKYNRRLEICSYAALGSSSICISVNGIGTYRLNIATQTWEEVGKWTLPFYGKVEYVLELNLWFGLSAESHHLAATDLSSLELDSQPQLLEGPWKELHLPEEWKECEDSQLVSLGFGKFCVARFLHPNDRIHKGELGDEELSSQNCITVLTGVEVVPRVPNANVNSNSSGSVSSNGISELRMIPHKSRCHTSNGTIVHTVLICRIDLTRQQFFRPSPLESAVAQDSTAQTPAAASTMERLQLPNLILRLWNRYFFPLSEHKILSVDKSGCSLLFDADTRHLVTMPFLNKPKRDPISLFVPNGDGDDGGSIFVMDRVPKPEIGSRAQTSDQFEAFIYARTLSTANSSRHRHTSVITSTRRHKINAYAVVDGGSQICISVEDVGTYCLDTVSHTWSQVDDWTLPFDGKLEYVPELKLWFGFSAGAQHFATSDLSSMDCQSQPQLVGPWKELEPPMEWRETYDSQLVNLGSGRFCIARFFQTKREGCYDEDDVYLWQDVTALTGVEVKPYVHDGSYSGSGSGMKCTLTSRCVT</sequence>
<dbReference type="EnsemblPlants" id="OBART03G03710.1">
    <property type="protein sequence ID" value="OBART03G03710.1"/>
    <property type="gene ID" value="OBART03G03710"/>
</dbReference>
<dbReference type="Pfam" id="PF07893">
    <property type="entry name" value="DUF1668"/>
    <property type="match status" value="2"/>
</dbReference>
<dbReference type="Gramene" id="OBART03G03710.1">
    <property type="protein sequence ID" value="OBART03G03710.1"/>
    <property type="gene ID" value="OBART03G03710"/>
</dbReference>
<dbReference type="InterPro" id="IPR012871">
    <property type="entry name" value="DUF1668_ORYSA"/>
</dbReference>